<dbReference type="OrthoDB" id="9132139at2"/>
<dbReference type="PROSITE" id="PS51186">
    <property type="entry name" value="GNAT"/>
    <property type="match status" value="1"/>
</dbReference>
<keyword evidence="3" id="KW-1185">Reference proteome</keyword>
<dbReference type="InterPro" id="IPR016181">
    <property type="entry name" value="Acyl_CoA_acyltransferase"/>
</dbReference>
<dbReference type="PANTHER" id="PTHR43792">
    <property type="entry name" value="GNAT FAMILY, PUTATIVE (AFU_ORTHOLOGUE AFUA_3G00765)-RELATED-RELATED"/>
    <property type="match status" value="1"/>
</dbReference>
<evidence type="ECO:0000313" key="3">
    <source>
        <dbReference type="Proteomes" id="UP000277871"/>
    </source>
</evidence>
<reference evidence="2 3" key="1">
    <citation type="submission" date="2018-10" db="EMBL/GenBank/DDBJ databases">
        <title>Kocuria tytonicola, new bacteria from the preen glands of American barn owls (Tyto furcata).</title>
        <authorList>
            <person name="Braun M.S."/>
            <person name="Wang E."/>
            <person name="Zimmermann S."/>
            <person name="Boutin S."/>
            <person name="Wagner H."/>
            <person name="Wink M."/>
        </authorList>
    </citation>
    <scope>NUCLEOTIDE SEQUENCE [LARGE SCALE GENOMIC DNA]</scope>
    <source>
        <strain evidence="2 3">473</strain>
    </source>
</reference>
<dbReference type="InterPro" id="IPR000182">
    <property type="entry name" value="GNAT_dom"/>
</dbReference>
<dbReference type="Pfam" id="PF13302">
    <property type="entry name" value="Acetyltransf_3"/>
    <property type="match status" value="1"/>
</dbReference>
<protein>
    <submittedName>
        <fullName evidence="2">N-acetyltransferase</fullName>
    </submittedName>
</protein>
<dbReference type="Proteomes" id="UP000277871">
    <property type="component" value="Unassembled WGS sequence"/>
</dbReference>
<organism evidence="2 3">
    <name type="scientific">Kocuria tytonicola</name>
    <dbReference type="NCBI Taxonomy" id="2055946"/>
    <lineage>
        <taxon>Bacteria</taxon>
        <taxon>Bacillati</taxon>
        <taxon>Actinomycetota</taxon>
        <taxon>Actinomycetes</taxon>
        <taxon>Micrococcales</taxon>
        <taxon>Micrococcaceae</taxon>
        <taxon>Kocuria</taxon>
    </lineage>
</organism>
<evidence type="ECO:0000313" key="2">
    <source>
        <dbReference type="EMBL" id="RLY94150.1"/>
    </source>
</evidence>
<accession>A0A3L9LV06</accession>
<dbReference type="AlphaFoldDB" id="A0A3L9LV06"/>
<gene>
    <name evidence="2" type="ORF">EAE32_02695</name>
</gene>
<dbReference type="Gene3D" id="3.40.630.30">
    <property type="match status" value="1"/>
</dbReference>
<dbReference type="RefSeq" id="WP_121846701.1">
    <property type="nucleotide sequence ID" value="NZ_PHOA01000123.1"/>
</dbReference>
<dbReference type="SUPFAM" id="SSF55729">
    <property type="entry name" value="Acyl-CoA N-acyltransferases (Nat)"/>
    <property type="match status" value="1"/>
</dbReference>
<dbReference type="InterPro" id="IPR051531">
    <property type="entry name" value="N-acetyltransferase"/>
</dbReference>
<feature type="domain" description="N-acetyltransferase" evidence="1">
    <location>
        <begin position="7"/>
        <end position="168"/>
    </location>
</feature>
<comment type="caution">
    <text evidence="2">The sequence shown here is derived from an EMBL/GenBank/DDBJ whole genome shotgun (WGS) entry which is preliminary data.</text>
</comment>
<name>A0A3L9LV06_9MICC</name>
<dbReference type="EMBL" id="RDEX01000001">
    <property type="protein sequence ID" value="RLY94150.1"/>
    <property type="molecule type" value="Genomic_DNA"/>
</dbReference>
<keyword evidence="2" id="KW-0808">Transferase</keyword>
<dbReference type="GO" id="GO:0016747">
    <property type="term" value="F:acyltransferase activity, transferring groups other than amino-acyl groups"/>
    <property type="evidence" value="ECO:0007669"/>
    <property type="project" value="InterPro"/>
</dbReference>
<proteinExistence type="predicted"/>
<dbReference type="PANTHER" id="PTHR43792:SF1">
    <property type="entry name" value="N-ACETYLTRANSFERASE DOMAIN-CONTAINING PROTEIN"/>
    <property type="match status" value="1"/>
</dbReference>
<sequence>MIETSRLCLRPPRETDVAAVFAYRSRRDVAQYLSVGVWTREHTLGEMSRYAVARFDGPGDELVLLAEILETGEVAGEVGLTWLAGNATEIGYVFNPTHTGRGLATEAVAAVLDAARHEWGFVQVMAKTDRANTASRALCKRLGMTLVSTGTTADGREVAECTYVLPAADGSPSPR</sequence>
<evidence type="ECO:0000259" key="1">
    <source>
        <dbReference type="PROSITE" id="PS51186"/>
    </source>
</evidence>